<sequence>MGRRHDALASLTPSGLRTHGALTSGANFVRPWRSEPRSSFECSGTALCWAMLRTHGHRRAHCARPTVDLDQEGNMKKMLTASAATVLALAVTVPAIAGGSHCSGGDQSSATTAGAMGMCAGKATAWAGAWLQRSASGTVTVAEVAKRSPAAKAGLKTGDVVLAVNGYDLSNREDRATCASHAECNIGSAVTYTVQRGRSTKTIKLRLERMPANATERFASRQASFDPAFAAVVMPAVD</sequence>
<protein>
    <submittedName>
        <fullName evidence="2">PDZ domain-containing protein</fullName>
    </submittedName>
</protein>
<dbReference type="Proteomes" id="UP000320184">
    <property type="component" value="Unassembled WGS sequence"/>
</dbReference>
<dbReference type="InterPro" id="IPR036034">
    <property type="entry name" value="PDZ_sf"/>
</dbReference>
<reference evidence="2 3" key="1">
    <citation type="journal article" date="2019" name="Nat. Microbiol.">
        <title>Mediterranean grassland soil C-N compound turnover is dependent on rainfall and depth, and is mediated by genomically divergent microorganisms.</title>
        <authorList>
            <person name="Diamond S."/>
            <person name="Andeer P.F."/>
            <person name="Li Z."/>
            <person name="Crits-Christoph A."/>
            <person name="Burstein D."/>
            <person name="Anantharaman K."/>
            <person name="Lane K.R."/>
            <person name="Thomas B.C."/>
            <person name="Pan C."/>
            <person name="Northen T.R."/>
            <person name="Banfield J.F."/>
        </authorList>
    </citation>
    <scope>NUCLEOTIDE SEQUENCE [LARGE SCALE GENOMIC DNA]</scope>
    <source>
        <strain evidence="2">WS_3</strain>
    </source>
</reference>
<gene>
    <name evidence="2" type="ORF">E6K73_06335</name>
</gene>
<dbReference type="PROSITE" id="PS50106">
    <property type="entry name" value="PDZ"/>
    <property type="match status" value="1"/>
</dbReference>
<evidence type="ECO:0000259" key="1">
    <source>
        <dbReference type="PROSITE" id="PS50106"/>
    </source>
</evidence>
<proteinExistence type="predicted"/>
<dbReference type="Pfam" id="PF13180">
    <property type="entry name" value="PDZ_2"/>
    <property type="match status" value="1"/>
</dbReference>
<dbReference type="AlphaFoldDB" id="A0A538SIN1"/>
<dbReference type="SUPFAM" id="SSF50156">
    <property type="entry name" value="PDZ domain-like"/>
    <property type="match status" value="1"/>
</dbReference>
<dbReference type="EMBL" id="VBOT01000077">
    <property type="protein sequence ID" value="TMQ51227.1"/>
    <property type="molecule type" value="Genomic_DNA"/>
</dbReference>
<evidence type="ECO:0000313" key="2">
    <source>
        <dbReference type="EMBL" id="TMQ51227.1"/>
    </source>
</evidence>
<evidence type="ECO:0000313" key="3">
    <source>
        <dbReference type="Proteomes" id="UP000320184"/>
    </source>
</evidence>
<dbReference type="SMART" id="SM00228">
    <property type="entry name" value="PDZ"/>
    <property type="match status" value="1"/>
</dbReference>
<dbReference type="Gene3D" id="2.30.42.10">
    <property type="match status" value="1"/>
</dbReference>
<organism evidence="2 3">
    <name type="scientific">Eiseniibacteriota bacterium</name>
    <dbReference type="NCBI Taxonomy" id="2212470"/>
    <lineage>
        <taxon>Bacteria</taxon>
        <taxon>Candidatus Eiseniibacteriota</taxon>
    </lineage>
</organism>
<accession>A0A538SIN1</accession>
<feature type="domain" description="PDZ" evidence="1">
    <location>
        <begin position="139"/>
        <end position="171"/>
    </location>
</feature>
<name>A0A538SIN1_UNCEI</name>
<dbReference type="InterPro" id="IPR001478">
    <property type="entry name" value="PDZ"/>
</dbReference>
<comment type="caution">
    <text evidence="2">The sequence shown here is derived from an EMBL/GenBank/DDBJ whole genome shotgun (WGS) entry which is preliminary data.</text>
</comment>